<dbReference type="EMBL" id="CP144522">
    <property type="protein sequence ID" value="WWC69631.1"/>
    <property type="molecule type" value="Genomic_DNA"/>
</dbReference>
<reference evidence="1" key="3">
    <citation type="submission" date="2016-07" db="EMBL/GenBank/DDBJ databases">
        <title>Evolution of pathogenesis and genome organization in the Tremellales.</title>
        <authorList>
            <person name="Cuomo C."/>
            <person name="Litvintseva A."/>
            <person name="Heitman J."/>
            <person name="Chen Y."/>
            <person name="Sun S."/>
            <person name="Springer D."/>
            <person name="Dromer F."/>
            <person name="Young S."/>
            <person name="Zeng Q."/>
            <person name="Chapman S."/>
            <person name="Gujja S."/>
            <person name="Saif S."/>
            <person name="Birren B."/>
        </authorList>
    </citation>
    <scope>NUCLEOTIDE SEQUENCE</scope>
    <source>
        <strain evidence="1">CBS 10737</strain>
    </source>
</reference>
<dbReference type="Proteomes" id="UP000094020">
    <property type="component" value="Chromosome 4"/>
</dbReference>
<accession>A0A1B9I9C3</accession>
<protein>
    <submittedName>
        <fullName evidence="1">Uncharacterized protein</fullName>
    </submittedName>
</protein>
<reference evidence="2" key="2">
    <citation type="submission" date="2013-07" db="EMBL/GenBank/DDBJ databases">
        <authorList>
            <consortium name="The Broad Institute Genome Sequencing Platform"/>
            <person name="Cuomo C."/>
            <person name="Litvintseva A."/>
            <person name="Chen Y."/>
            <person name="Heitman J."/>
            <person name="Sun S."/>
            <person name="Springer D."/>
            <person name="Dromer F."/>
            <person name="Young S.K."/>
            <person name="Zeng Q."/>
            <person name="Gargeya S."/>
            <person name="Fitzgerald M."/>
            <person name="Abouelleil A."/>
            <person name="Alvarado L."/>
            <person name="Berlin A.M."/>
            <person name="Chapman S.B."/>
            <person name="Dewar J."/>
            <person name="Goldberg J."/>
            <person name="Griggs A."/>
            <person name="Gujja S."/>
            <person name="Hansen M."/>
            <person name="Howarth C."/>
            <person name="Imamovic A."/>
            <person name="Larimer J."/>
            <person name="McCowan C."/>
            <person name="Murphy C."/>
            <person name="Pearson M."/>
            <person name="Priest M."/>
            <person name="Roberts A."/>
            <person name="Saif S."/>
            <person name="Shea T."/>
            <person name="Sykes S."/>
            <person name="Wortman J."/>
            <person name="Nusbaum C."/>
            <person name="Birren B."/>
        </authorList>
    </citation>
    <scope>NUCLEOTIDE SEQUENCE</scope>
    <source>
        <strain evidence="2">CBS 10737</strain>
    </source>
</reference>
<dbReference type="RefSeq" id="XP_019013355.1">
    <property type="nucleotide sequence ID" value="XM_019153194.1"/>
</dbReference>
<reference evidence="2" key="4">
    <citation type="submission" date="2024-02" db="EMBL/GenBank/DDBJ databases">
        <title>Comparative genomics of Cryptococcus and Kwoniella reveals pathogenesis evolution and contrasting modes of karyotype evolution via chromosome fusion or intercentromeric recombination.</title>
        <authorList>
            <person name="Coelho M.A."/>
            <person name="David-Palma M."/>
            <person name="Shea T."/>
            <person name="Bowers K."/>
            <person name="McGinley-Smith S."/>
            <person name="Mohammad A.W."/>
            <person name="Gnirke A."/>
            <person name="Yurkov A.M."/>
            <person name="Nowrousian M."/>
            <person name="Sun S."/>
            <person name="Cuomo C.A."/>
            <person name="Heitman J."/>
        </authorList>
    </citation>
    <scope>NUCLEOTIDE SEQUENCE</scope>
    <source>
        <strain evidence="2">CBS 10737</strain>
    </source>
</reference>
<keyword evidence="3" id="KW-1185">Reference proteome</keyword>
<evidence type="ECO:0000313" key="2">
    <source>
        <dbReference type="EMBL" id="WWC69631.1"/>
    </source>
</evidence>
<dbReference type="GeneID" id="30169790"/>
<evidence type="ECO:0000313" key="3">
    <source>
        <dbReference type="Proteomes" id="UP000094020"/>
    </source>
</evidence>
<sequence>MVWPFSSKRLLKDWPQFKYLNIPGEFQLYMMIPSNDHVVHSSIQTFANSPGTIGFATYCCAGNTYVIYGRDTPFIDHELGDFLGQLQYHLGYCYCQKILYALYWNP</sequence>
<name>A0A1B9I9C3_9TREE</name>
<dbReference type="AlphaFoldDB" id="A0A1B9I9C3"/>
<dbReference type="EMBL" id="KI894008">
    <property type="protein sequence ID" value="OCF52136.1"/>
    <property type="molecule type" value="Genomic_DNA"/>
</dbReference>
<reference evidence="1" key="1">
    <citation type="submission" date="2013-07" db="EMBL/GenBank/DDBJ databases">
        <title>The Genome Sequence of Cryptococcus pinus CBS10737.</title>
        <authorList>
            <consortium name="The Broad Institute Genome Sequencing Platform"/>
            <person name="Cuomo C."/>
            <person name="Litvintseva A."/>
            <person name="Chen Y."/>
            <person name="Heitman J."/>
            <person name="Sun S."/>
            <person name="Springer D."/>
            <person name="Dromer F."/>
            <person name="Young S.K."/>
            <person name="Zeng Q."/>
            <person name="Gargeya S."/>
            <person name="Fitzgerald M."/>
            <person name="Abouelleil A."/>
            <person name="Alvarado L."/>
            <person name="Berlin A.M."/>
            <person name="Chapman S.B."/>
            <person name="Dewar J."/>
            <person name="Goldberg J."/>
            <person name="Griggs A."/>
            <person name="Gujja S."/>
            <person name="Hansen M."/>
            <person name="Howarth C."/>
            <person name="Imamovic A."/>
            <person name="Larimer J."/>
            <person name="McCowan C."/>
            <person name="Murphy C."/>
            <person name="Pearson M."/>
            <person name="Priest M."/>
            <person name="Roberts A."/>
            <person name="Saif S."/>
            <person name="Shea T."/>
            <person name="Sykes S."/>
            <person name="Wortman J."/>
            <person name="Nusbaum C."/>
            <person name="Birren B."/>
        </authorList>
    </citation>
    <scope>NUCLEOTIDE SEQUENCE [LARGE SCALE GENOMIC DNA]</scope>
    <source>
        <strain evidence="1">CBS 10737</strain>
    </source>
</reference>
<evidence type="ECO:0000313" key="1">
    <source>
        <dbReference type="EMBL" id="OCF52136.1"/>
    </source>
</evidence>
<dbReference type="KEGG" id="kpin:30169790"/>
<organism evidence="1">
    <name type="scientific">Kwoniella pini CBS 10737</name>
    <dbReference type="NCBI Taxonomy" id="1296096"/>
    <lineage>
        <taxon>Eukaryota</taxon>
        <taxon>Fungi</taxon>
        <taxon>Dikarya</taxon>
        <taxon>Basidiomycota</taxon>
        <taxon>Agaricomycotina</taxon>
        <taxon>Tremellomycetes</taxon>
        <taxon>Tremellales</taxon>
        <taxon>Cryptococcaceae</taxon>
        <taxon>Kwoniella</taxon>
    </lineage>
</organism>
<proteinExistence type="predicted"/>
<gene>
    <name evidence="1" type="ORF">I206_01421</name>
    <name evidence="2" type="ORF">I206_103574</name>
</gene>